<name>A0A3N9TJN4_9VIBR</name>
<comment type="similarity">
    <text evidence="3 12">Belongs to the CcmB/CycW/HelB family.</text>
</comment>
<evidence type="ECO:0000313" key="15">
    <source>
        <dbReference type="Proteomes" id="UP000281112"/>
    </source>
</evidence>
<protein>
    <recommendedName>
        <fullName evidence="4 12">Heme exporter protein B</fullName>
    </recommendedName>
</protein>
<evidence type="ECO:0000256" key="9">
    <source>
        <dbReference type="ARBA" id="ARBA00022748"/>
    </source>
</evidence>
<keyword evidence="11 12" id="KW-0472">Membrane</keyword>
<dbReference type="InterPro" id="IPR003544">
    <property type="entry name" value="Cyt_c_biogenesis_CcmB"/>
</dbReference>
<dbReference type="PRINTS" id="PR01414">
    <property type="entry name" value="CCMBBIOGNSIS"/>
</dbReference>
<evidence type="ECO:0000256" key="6">
    <source>
        <dbReference type="ARBA" id="ARBA00022475"/>
    </source>
</evidence>
<gene>
    <name evidence="14" type="primary">ccmB</name>
    <name evidence="14" type="ORF">EES38_06125</name>
</gene>
<comment type="subcellular location">
    <subcellularLocation>
        <location evidence="2">Cell inner membrane</location>
        <topology evidence="2">Multi-pass membrane protein</topology>
    </subcellularLocation>
</comment>
<evidence type="ECO:0000256" key="3">
    <source>
        <dbReference type="ARBA" id="ARBA00010544"/>
    </source>
</evidence>
<evidence type="ECO:0000256" key="7">
    <source>
        <dbReference type="ARBA" id="ARBA00022519"/>
    </source>
</evidence>
<feature type="transmembrane region" description="Helical" evidence="13">
    <location>
        <begin position="160"/>
        <end position="181"/>
    </location>
</feature>
<dbReference type="AlphaFoldDB" id="A0A3N9TJN4"/>
<dbReference type="Proteomes" id="UP000281112">
    <property type="component" value="Unassembled WGS sequence"/>
</dbReference>
<feature type="transmembrane region" description="Helical" evidence="13">
    <location>
        <begin position="53"/>
        <end position="71"/>
    </location>
</feature>
<keyword evidence="9 12" id="KW-0201">Cytochrome c-type biogenesis</keyword>
<keyword evidence="15" id="KW-1185">Reference proteome</keyword>
<evidence type="ECO:0000256" key="1">
    <source>
        <dbReference type="ARBA" id="ARBA00002442"/>
    </source>
</evidence>
<dbReference type="Pfam" id="PF03379">
    <property type="entry name" value="CcmB"/>
    <property type="match status" value="1"/>
</dbReference>
<evidence type="ECO:0000256" key="13">
    <source>
        <dbReference type="SAM" id="Phobius"/>
    </source>
</evidence>
<evidence type="ECO:0000256" key="4">
    <source>
        <dbReference type="ARBA" id="ARBA00016452"/>
    </source>
</evidence>
<accession>A0A3N9TJN4</accession>
<dbReference type="GO" id="GO:1903607">
    <property type="term" value="P:cytochrome c biosynthetic process"/>
    <property type="evidence" value="ECO:0007669"/>
    <property type="project" value="TreeGrafter"/>
</dbReference>
<feature type="transmembrane region" description="Helical" evidence="13">
    <location>
        <begin position="193"/>
        <end position="216"/>
    </location>
</feature>
<dbReference type="GO" id="GO:0005886">
    <property type="term" value="C:plasma membrane"/>
    <property type="evidence" value="ECO:0007669"/>
    <property type="project" value="UniProtKB-SubCell"/>
</dbReference>
<feature type="transmembrane region" description="Helical" evidence="13">
    <location>
        <begin position="21"/>
        <end position="41"/>
    </location>
</feature>
<comment type="caution">
    <text evidence="14">The sequence shown here is derived from an EMBL/GenBank/DDBJ whole genome shotgun (WGS) entry which is preliminary data.</text>
</comment>
<dbReference type="OrthoDB" id="9799895at2"/>
<feature type="transmembrane region" description="Helical" evidence="13">
    <location>
        <begin position="102"/>
        <end position="122"/>
    </location>
</feature>
<dbReference type="EMBL" id="RJVQ01000002">
    <property type="protein sequence ID" value="RQW64164.1"/>
    <property type="molecule type" value="Genomic_DNA"/>
</dbReference>
<dbReference type="PANTHER" id="PTHR30070">
    <property type="entry name" value="HEME EXPORTER PROTEIN B"/>
    <property type="match status" value="1"/>
</dbReference>
<dbReference type="InterPro" id="IPR026031">
    <property type="entry name" value="Cyt_c_CcmB_bac"/>
</dbReference>
<sequence>MSMLMLIVRRELKLGFRKRSEVFNPVYFFLLIIVLFPLGIGSDPSLLSKVSPGLIWIAALLSTLLSLDRLFRDDFIDGSLEQLMVSSANIYPIILGKVFSHWILTGVPLILVSPLFALFLSIDINTWTASVLTLLIGSPVLSFIGAIGVALTLNLKKPGIVLSLLVIPLYLPVLIFATAAINSASLGLPYSGQLAILGAMFVGSVMLSPFVIRFALKISMN</sequence>
<dbReference type="PIRSF" id="PIRSF002764">
    <property type="entry name" value="CcmB"/>
    <property type="match status" value="1"/>
</dbReference>
<keyword evidence="7 12" id="KW-0997">Cell inner membrane</keyword>
<evidence type="ECO:0000256" key="11">
    <source>
        <dbReference type="ARBA" id="ARBA00023136"/>
    </source>
</evidence>
<dbReference type="NCBIfam" id="TIGR01190">
    <property type="entry name" value="ccmB"/>
    <property type="match status" value="1"/>
</dbReference>
<evidence type="ECO:0000313" key="14">
    <source>
        <dbReference type="EMBL" id="RQW64164.1"/>
    </source>
</evidence>
<evidence type="ECO:0000256" key="2">
    <source>
        <dbReference type="ARBA" id="ARBA00004429"/>
    </source>
</evidence>
<reference evidence="14 15" key="1">
    <citation type="submission" date="2018-11" db="EMBL/GenBank/DDBJ databases">
        <title>Vibrio LJC006 sp. nov., isolated from seawater during the bloom of the enteromorpha.</title>
        <authorList>
            <person name="Liang J."/>
        </authorList>
    </citation>
    <scope>NUCLEOTIDE SEQUENCE [LARGE SCALE GENOMIC DNA]</scope>
    <source>
        <strain evidence="14 15">LJC006</strain>
    </source>
</reference>
<dbReference type="PANTHER" id="PTHR30070:SF1">
    <property type="entry name" value="CYTOCHROME C BIOGENESIS B-RELATED"/>
    <property type="match status" value="1"/>
</dbReference>
<proteinExistence type="inferred from homology"/>
<evidence type="ECO:0000256" key="12">
    <source>
        <dbReference type="PIRNR" id="PIRNR002764"/>
    </source>
</evidence>
<feature type="transmembrane region" description="Helical" evidence="13">
    <location>
        <begin position="128"/>
        <end position="153"/>
    </location>
</feature>
<organism evidence="14 15">
    <name type="scientific">Vibrio viridaestus</name>
    <dbReference type="NCBI Taxonomy" id="2487322"/>
    <lineage>
        <taxon>Bacteria</taxon>
        <taxon>Pseudomonadati</taxon>
        <taxon>Pseudomonadota</taxon>
        <taxon>Gammaproteobacteria</taxon>
        <taxon>Vibrionales</taxon>
        <taxon>Vibrionaceae</taxon>
        <taxon>Vibrio</taxon>
    </lineage>
</organism>
<evidence type="ECO:0000256" key="5">
    <source>
        <dbReference type="ARBA" id="ARBA00022448"/>
    </source>
</evidence>
<evidence type="ECO:0000256" key="8">
    <source>
        <dbReference type="ARBA" id="ARBA00022692"/>
    </source>
</evidence>
<dbReference type="GO" id="GO:0017004">
    <property type="term" value="P:cytochrome complex assembly"/>
    <property type="evidence" value="ECO:0007669"/>
    <property type="project" value="UniProtKB-KW"/>
</dbReference>
<evidence type="ECO:0000256" key="10">
    <source>
        <dbReference type="ARBA" id="ARBA00022989"/>
    </source>
</evidence>
<comment type="function">
    <text evidence="1 12">Required for the export of heme to the periplasm for the biogenesis of c-type cytochromes.</text>
</comment>
<dbReference type="GO" id="GO:0015232">
    <property type="term" value="F:heme transmembrane transporter activity"/>
    <property type="evidence" value="ECO:0007669"/>
    <property type="project" value="InterPro"/>
</dbReference>
<keyword evidence="5 12" id="KW-0813">Transport</keyword>
<keyword evidence="8 13" id="KW-0812">Transmembrane</keyword>
<keyword evidence="6 12" id="KW-1003">Cell membrane</keyword>
<keyword evidence="10 13" id="KW-1133">Transmembrane helix</keyword>
<dbReference type="RefSeq" id="WP_124936283.1">
    <property type="nucleotide sequence ID" value="NZ_RJVQ01000002.1"/>
</dbReference>